<sequence length="36" mass="4016">MLRKTTPVSENATKRPSPPSTSKPVILRHFSHDSVL</sequence>
<reference evidence="2" key="1">
    <citation type="submission" date="2019-11" db="UniProtKB">
        <authorList>
            <consortium name="WormBaseParasite"/>
        </authorList>
    </citation>
    <scope>IDENTIFICATION</scope>
</reference>
<evidence type="ECO:0000256" key="1">
    <source>
        <dbReference type="SAM" id="MobiDB-lite"/>
    </source>
</evidence>
<proteinExistence type="predicted"/>
<feature type="region of interest" description="Disordered" evidence="1">
    <location>
        <begin position="1"/>
        <end position="36"/>
    </location>
</feature>
<name>A0A5K3G5X0_MESCO</name>
<dbReference type="AlphaFoldDB" id="A0A5K3G5X0"/>
<accession>A0A5K3G5X0</accession>
<organism evidence="2">
    <name type="scientific">Mesocestoides corti</name>
    <name type="common">Flatworm</name>
    <dbReference type="NCBI Taxonomy" id="53468"/>
    <lineage>
        <taxon>Eukaryota</taxon>
        <taxon>Metazoa</taxon>
        <taxon>Spiralia</taxon>
        <taxon>Lophotrochozoa</taxon>
        <taxon>Platyhelminthes</taxon>
        <taxon>Cestoda</taxon>
        <taxon>Eucestoda</taxon>
        <taxon>Cyclophyllidea</taxon>
        <taxon>Mesocestoididae</taxon>
        <taxon>Mesocestoides</taxon>
    </lineage>
</organism>
<protein>
    <submittedName>
        <fullName evidence="2">Uncharacterized protein</fullName>
    </submittedName>
</protein>
<feature type="compositionally biased region" description="Polar residues" evidence="1">
    <location>
        <begin position="1"/>
        <end position="11"/>
    </location>
</feature>
<dbReference type="WBParaSite" id="MCU_014918-RA">
    <property type="protein sequence ID" value="MCU_014918-RA"/>
    <property type="gene ID" value="MCU_014918"/>
</dbReference>
<evidence type="ECO:0000313" key="2">
    <source>
        <dbReference type="WBParaSite" id="MCU_014918-RA"/>
    </source>
</evidence>